<dbReference type="Pfam" id="PF13649">
    <property type="entry name" value="Methyltransf_25"/>
    <property type="match status" value="1"/>
</dbReference>
<dbReference type="RefSeq" id="WP_089307075.1">
    <property type="nucleotide sequence ID" value="NZ_FZOO01000011.1"/>
</dbReference>
<dbReference type="OrthoDB" id="7032234at2"/>
<dbReference type="GO" id="GO:0032259">
    <property type="term" value="P:methylation"/>
    <property type="evidence" value="ECO:0007669"/>
    <property type="project" value="UniProtKB-KW"/>
</dbReference>
<sequence>MTAAEPSPARWAGASDDAAADFARLGPLLWDPVGRATVAAVDLRPGQRVLDACCGDGASAVPAAHAVGSPGHVDAVDLSPVMVGLLRRRAGDLPQLTGTAADVTTWAGEGYDAVLCVLGAFSLPDMDAGTAHLVRRPRPGGLVSVTSWRPGAMVAPGMALARAVARERGEPVPGDPPRGRLQELGAPDALAGWFAGRGAAGVEVTTVPHTLPATDDALWLLVLGSAFRGMLAGLDDDAVGRVRADYLGQLAGGPPVDATTLVAVGSRAG</sequence>
<keyword evidence="2 5" id="KW-0808">Transferase</keyword>
<keyword evidence="3" id="KW-0949">S-adenosyl-L-methionine</keyword>
<organism evidence="5 6">
    <name type="scientific">Geodermatophilus pulveris</name>
    <dbReference type="NCBI Taxonomy" id="1564159"/>
    <lineage>
        <taxon>Bacteria</taxon>
        <taxon>Bacillati</taxon>
        <taxon>Actinomycetota</taxon>
        <taxon>Actinomycetes</taxon>
        <taxon>Geodermatophilales</taxon>
        <taxon>Geodermatophilaceae</taxon>
        <taxon>Geodermatophilus</taxon>
    </lineage>
</organism>
<dbReference type="AlphaFoldDB" id="A0A239IJR2"/>
<proteinExistence type="predicted"/>
<dbReference type="InterPro" id="IPR041698">
    <property type="entry name" value="Methyltransf_25"/>
</dbReference>
<evidence type="ECO:0000313" key="6">
    <source>
        <dbReference type="Proteomes" id="UP000198373"/>
    </source>
</evidence>
<dbReference type="InterPro" id="IPR029063">
    <property type="entry name" value="SAM-dependent_MTases_sf"/>
</dbReference>
<keyword evidence="1 5" id="KW-0489">Methyltransferase</keyword>
<protein>
    <submittedName>
        <fullName evidence="5">Methyltransferase domain-containing protein</fullName>
    </submittedName>
</protein>
<dbReference type="Proteomes" id="UP000198373">
    <property type="component" value="Unassembled WGS sequence"/>
</dbReference>
<evidence type="ECO:0000256" key="3">
    <source>
        <dbReference type="ARBA" id="ARBA00022691"/>
    </source>
</evidence>
<evidence type="ECO:0000259" key="4">
    <source>
        <dbReference type="Pfam" id="PF13649"/>
    </source>
</evidence>
<feature type="domain" description="Methyltransferase" evidence="4">
    <location>
        <begin position="49"/>
        <end position="141"/>
    </location>
</feature>
<dbReference type="PANTHER" id="PTHR43464:SF19">
    <property type="entry name" value="UBIQUINONE BIOSYNTHESIS O-METHYLTRANSFERASE, MITOCHONDRIAL"/>
    <property type="match status" value="1"/>
</dbReference>
<dbReference type="CDD" id="cd02440">
    <property type="entry name" value="AdoMet_MTases"/>
    <property type="match status" value="1"/>
</dbReference>
<accession>A0A239IJR2</accession>
<dbReference type="GO" id="GO:0008168">
    <property type="term" value="F:methyltransferase activity"/>
    <property type="evidence" value="ECO:0007669"/>
    <property type="project" value="UniProtKB-KW"/>
</dbReference>
<dbReference type="SUPFAM" id="SSF53335">
    <property type="entry name" value="S-adenosyl-L-methionine-dependent methyltransferases"/>
    <property type="match status" value="1"/>
</dbReference>
<evidence type="ECO:0000256" key="2">
    <source>
        <dbReference type="ARBA" id="ARBA00022679"/>
    </source>
</evidence>
<name>A0A239IJR2_9ACTN</name>
<evidence type="ECO:0000313" key="5">
    <source>
        <dbReference type="EMBL" id="SNS93847.1"/>
    </source>
</evidence>
<dbReference type="Gene3D" id="3.40.50.150">
    <property type="entry name" value="Vaccinia Virus protein VP39"/>
    <property type="match status" value="1"/>
</dbReference>
<dbReference type="PANTHER" id="PTHR43464">
    <property type="entry name" value="METHYLTRANSFERASE"/>
    <property type="match status" value="1"/>
</dbReference>
<gene>
    <name evidence="5" type="ORF">SAMN06893096_11129</name>
</gene>
<dbReference type="EMBL" id="FZOO01000011">
    <property type="protein sequence ID" value="SNS93847.1"/>
    <property type="molecule type" value="Genomic_DNA"/>
</dbReference>
<keyword evidence="6" id="KW-1185">Reference proteome</keyword>
<evidence type="ECO:0000256" key="1">
    <source>
        <dbReference type="ARBA" id="ARBA00022603"/>
    </source>
</evidence>
<reference evidence="6" key="1">
    <citation type="submission" date="2017-06" db="EMBL/GenBank/DDBJ databases">
        <authorList>
            <person name="Varghese N."/>
            <person name="Submissions S."/>
        </authorList>
    </citation>
    <scope>NUCLEOTIDE SEQUENCE [LARGE SCALE GENOMIC DNA]</scope>
    <source>
        <strain evidence="6">DSM 46839</strain>
    </source>
</reference>